<organism evidence="1 2">
    <name type="scientific">Emydomyces testavorans</name>
    <dbReference type="NCBI Taxonomy" id="2070801"/>
    <lineage>
        <taxon>Eukaryota</taxon>
        <taxon>Fungi</taxon>
        <taxon>Dikarya</taxon>
        <taxon>Ascomycota</taxon>
        <taxon>Pezizomycotina</taxon>
        <taxon>Eurotiomycetes</taxon>
        <taxon>Eurotiomycetidae</taxon>
        <taxon>Onygenales</taxon>
        <taxon>Nannizziopsiaceae</taxon>
        <taxon>Emydomyces</taxon>
    </lineage>
</organism>
<reference evidence="1" key="1">
    <citation type="submission" date="2023-03" db="EMBL/GenBank/DDBJ databases">
        <title>Emydomyces testavorans Genome Sequence.</title>
        <authorList>
            <person name="Hoyer L."/>
        </authorList>
    </citation>
    <scope>NUCLEOTIDE SEQUENCE</scope>
    <source>
        <strain evidence="1">16-2883</strain>
    </source>
</reference>
<proteinExistence type="predicted"/>
<gene>
    <name evidence="1" type="ORF">PRK78_006751</name>
</gene>
<accession>A0AAF0DLY4</accession>
<dbReference type="AlphaFoldDB" id="A0AAF0DLY4"/>
<evidence type="ECO:0000313" key="1">
    <source>
        <dbReference type="EMBL" id="WEW61261.1"/>
    </source>
</evidence>
<name>A0AAF0DLY4_9EURO</name>
<dbReference type="EMBL" id="CP120630">
    <property type="protein sequence ID" value="WEW61261.1"/>
    <property type="molecule type" value="Genomic_DNA"/>
</dbReference>
<protein>
    <submittedName>
        <fullName evidence="1">Uncharacterized protein</fullName>
    </submittedName>
</protein>
<sequence>MKNKFCDPNGAPVTLQELNPALDYCFFPGVTNSSDPRLAECCGENPTGVVDNCYGWCQIPDQLLKPKGKYGSKDEVLVQFGQCVRQAARSHNMTESLVGCSLPHAKKSGAGRLSTDIHGGTVSFIVLWESSGLSCGMRGDYAGLAASKHDGDCRLAG</sequence>
<evidence type="ECO:0000313" key="2">
    <source>
        <dbReference type="Proteomes" id="UP001219355"/>
    </source>
</evidence>
<keyword evidence="2" id="KW-1185">Reference proteome</keyword>
<dbReference type="Proteomes" id="UP001219355">
    <property type="component" value="Chromosome 4"/>
</dbReference>